<organism evidence="1 2">
    <name type="scientific">Ascobolus immersus RN42</name>
    <dbReference type="NCBI Taxonomy" id="1160509"/>
    <lineage>
        <taxon>Eukaryota</taxon>
        <taxon>Fungi</taxon>
        <taxon>Dikarya</taxon>
        <taxon>Ascomycota</taxon>
        <taxon>Pezizomycotina</taxon>
        <taxon>Pezizomycetes</taxon>
        <taxon>Pezizales</taxon>
        <taxon>Ascobolaceae</taxon>
        <taxon>Ascobolus</taxon>
    </lineage>
</organism>
<evidence type="ECO:0000313" key="1">
    <source>
        <dbReference type="EMBL" id="RPA84197.1"/>
    </source>
</evidence>
<dbReference type="EMBL" id="ML119660">
    <property type="protein sequence ID" value="RPA84197.1"/>
    <property type="molecule type" value="Genomic_DNA"/>
</dbReference>
<gene>
    <name evidence="1" type="ORF">BJ508DRAFT_323839</name>
</gene>
<name>A0A3N4IFH1_ASCIM</name>
<accession>A0A3N4IFH1</accession>
<dbReference type="Proteomes" id="UP000275078">
    <property type="component" value="Unassembled WGS sequence"/>
</dbReference>
<proteinExistence type="predicted"/>
<protein>
    <submittedName>
        <fullName evidence="1">Uncharacterized protein</fullName>
    </submittedName>
</protein>
<evidence type="ECO:0000313" key="2">
    <source>
        <dbReference type="Proteomes" id="UP000275078"/>
    </source>
</evidence>
<sequence length="373" mass="43365">MTTFFTLPFELHHHIAAFLLPPFPQYVRAWRTSDRYRRKHHDYIGPGSLGGILSLIIALGPDVDEREPQDSIFRYLRQIYTTDVCMLLKKTVTTQAILAKRQVDYLQRDGYQYLIWASLLEVHNAFDTVWDLGHPYGRSNLEFEFWCIFFQVWDNVRYAVPPVMYQKCCLRRLCTLPIGEDLEFDIHLLRANEDLFHVALLETASGTKSEIEFEERLTHLHHEDGYEEYGPQNGTYEQPVRLLRDRLGAWEIGWEKQELPDTLEVSLEVSLEKLIFCQYMRSGSRFRVYARPGLIAAFLRRKLVKNGAETLGVKGTEYSPVDVGAEYDVYIANHYRGEENGNFSFGWKGYVAEHARVKDIVVKLVSNALDALK</sequence>
<reference evidence="1 2" key="1">
    <citation type="journal article" date="2018" name="Nat. Ecol. Evol.">
        <title>Pezizomycetes genomes reveal the molecular basis of ectomycorrhizal truffle lifestyle.</title>
        <authorList>
            <person name="Murat C."/>
            <person name="Payen T."/>
            <person name="Noel B."/>
            <person name="Kuo A."/>
            <person name="Morin E."/>
            <person name="Chen J."/>
            <person name="Kohler A."/>
            <person name="Krizsan K."/>
            <person name="Balestrini R."/>
            <person name="Da Silva C."/>
            <person name="Montanini B."/>
            <person name="Hainaut M."/>
            <person name="Levati E."/>
            <person name="Barry K.W."/>
            <person name="Belfiori B."/>
            <person name="Cichocki N."/>
            <person name="Clum A."/>
            <person name="Dockter R.B."/>
            <person name="Fauchery L."/>
            <person name="Guy J."/>
            <person name="Iotti M."/>
            <person name="Le Tacon F."/>
            <person name="Lindquist E.A."/>
            <person name="Lipzen A."/>
            <person name="Malagnac F."/>
            <person name="Mello A."/>
            <person name="Molinier V."/>
            <person name="Miyauchi S."/>
            <person name="Poulain J."/>
            <person name="Riccioni C."/>
            <person name="Rubini A."/>
            <person name="Sitrit Y."/>
            <person name="Splivallo R."/>
            <person name="Traeger S."/>
            <person name="Wang M."/>
            <person name="Zifcakova L."/>
            <person name="Wipf D."/>
            <person name="Zambonelli A."/>
            <person name="Paolocci F."/>
            <person name="Nowrousian M."/>
            <person name="Ottonello S."/>
            <person name="Baldrian P."/>
            <person name="Spatafora J.W."/>
            <person name="Henrissat B."/>
            <person name="Nagy L.G."/>
            <person name="Aury J.M."/>
            <person name="Wincker P."/>
            <person name="Grigoriev I.V."/>
            <person name="Bonfante P."/>
            <person name="Martin F.M."/>
        </authorList>
    </citation>
    <scope>NUCLEOTIDE SEQUENCE [LARGE SCALE GENOMIC DNA]</scope>
    <source>
        <strain evidence="1 2">RN42</strain>
    </source>
</reference>
<dbReference type="AlphaFoldDB" id="A0A3N4IFH1"/>
<keyword evidence="2" id="KW-1185">Reference proteome</keyword>